<feature type="transmembrane region" description="Helical" evidence="7">
    <location>
        <begin position="68"/>
        <end position="84"/>
    </location>
</feature>
<accession>A0A9E5JWS8</accession>
<keyword evidence="10" id="KW-1185">Reference proteome</keyword>
<feature type="transmembrane region" description="Helical" evidence="7">
    <location>
        <begin position="177"/>
        <end position="196"/>
    </location>
</feature>
<gene>
    <name evidence="9" type="ORF">G8770_15375</name>
</gene>
<reference evidence="9" key="1">
    <citation type="submission" date="2020-03" db="EMBL/GenBank/DDBJ databases">
        <authorList>
            <person name="Guo F."/>
        </authorList>
    </citation>
    <scope>NUCLEOTIDE SEQUENCE</scope>
    <source>
        <strain evidence="9">JCM 30134</strain>
    </source>
</reference>
<dbReference type="Proteomes" id="UP000787472">
    <property type="component" value="Unassembled WGS sequence"/>
</dbReference>
<feature type="transmembrane region" description="Helical" evidence="7">
    <location>
        <begin position="6"/>
        <end position="28"/>
    </location>
</feature>
<dbReference type="PANTHER" id="PTHR30506">
    <property type="entry name" value="INNER MEMBRANE PROTEIN"/>
    <property type="match status" value="1"/>
</dbReference>
<dbReference type="PANTHER" id="PTHR30506:SF3">
    <property type="entry name" value="UPF0126 INNER MEMBRANE PROTEIN YADS-RELATED"/>
    <property type="match status" value="1"/>
</dbReference>
<feature type="transmembrane region" description="Helical" evidence="7">
    <location>
        <begin position="153"/>
        <end position="171"/>
    </location>
</feature>
<dbReference type="EMBL" id="JAAONZ010000013">
    <property type="protein sequence ID" value="NHO66931.1"/>
    <property type="molecule type" value="Genomic_DNA"/>
</dbReference>
<keyword evidence="4 7" id="KW-0812">Transmembrane</keyword>
<evidence type="ECO:0000256" key="2">
    <source>
        <dbReference type="ARBA" id="ARBA00008193"/>
    </source>
</evidence>
<evidence type="ECO:0000256" key="5">
    <source>
        <dbReference type="ARBA" id="ARBA00022989"/>
    </source>
</evidence>
<dbReference type="InterPro" id="IPR005115">
    <property type="entry name" value="Gly_transporter"/>
</dbReference>
<evidence type="ECO:0000256" key="4">
    <source>
        <dbReference type="ARBA" id="ARBA00022692"/>
    </source>
</evidence>
<feature type="transmembrane region" description="Helical" evidence="7">
    <location>
        <begin position="35"/>
        <end position="56"/>
    </location>
</feature>
<evidence type="ECO:0000256" key="3">
    <source>
        <dbReference type="ARBA" id="ARBA00022475"/>
    </source>
</evidence>
<evidence type="ECO:0000313" key="9">
    <source>
        <dbReference type="EMBL" id="NHO66931.1"/>
    </source>
</evidence>
<feature type="domain" description="Glycine transporter" evidence="8">
    <location>
        <begin position="11"/>
        <end position="84"/>
    </location>
</feature>
<dbReference type="GO" id="GO:0005886">
    <property type="term" value="C:plasma membrane"/>
    <property type="evidence" value="ECO:0007669"/>
    <property type="project" value="UniProtKB-SubCell"/>
</dbReference>
<comment type="subcellular location">
    <subcellularLocation>
        <location evidence="1">Cell membrane</location>
        <topology evidence="1">Multi-pass membrane protein</topology>
    </subcellularLocation>
</comment>
<comment type="similarity">
    <text evidence="2">Belongs to the UPF0126 family.</text>
</comment>
<dbReference type="AlphaFoldDB" id="A0A9E5JWS8"/>
<dbReference type="Pfam" id="PF03458">
    <property type="entry name" value="Gly_transporter"/>
    <property type="match status" value="2"/>
</dbReference>
<evidence type="ECO:0000256" key="7">
    <source>
        <dbReference type="SAM" id="Phobius"/>
    </source>
</evidence>
<keyword evidence="3" id="KW-1003">Cell membrane</keyword>
<feature type="transmembrane region" description="Helical" evidence="7">
    <location>
        <begin position="120"/>
        <end position="141"/>
    </location>
</feature>
<proteinExistence type="inferred from homology"/>
<evidence type="ECO:0000259" key="8">
    <source>
        <dbReference type="Pfam" id="PF03458"/>
    </source>
</evidence>
<comment type="caution">
    <text evidence="9">The sequence shown here is derived from an EMBL/GenBank/DDBJ whole genome shotgun (WGS) entry which is preliminary data.</text>
</comment>
<sequence length="206" mass="21795">MLGSSPDFLYIAGLLGVIVFAISGALAAAEKHLDILGFILFAAITGIGGGTVRDLILGVDVFWVTDALYLQVCVAAGVLTYFLAPQFVARQRLLLWMDAMGLALFSVLGTSKAYALGVDLLVACAMGMITTTFGSVIRDILSDREPVLLGPEIYVTAALAGAMSYLLLFHVLGDSGVSIAIAVVIAFAVRAAAMVWDLRLPKFSRY</sequence>
<evidence type="ECO:0000313" key="10">
    <source>
        <dbReference type="Proteomes" id="UP000787472"/>
    </source>
</evidence>
<evidence type="ECO:0000256" key="6">
    <source>
        <dbReference type="ARBA" id="ARBA00023136"/>
    </source>
</evidence>
<organism evidence="9 10">
    <name type="scientific">Pseudomaricurvus hydrocarbonicus</name>
    <dbReference type="NCBI Taxonomy" id="1470433"/>
    <lineage>
        <taxon>Bacteria</taxon>
        <taxon>Pseudomonadati</taxon>
        <taxon>Pseudomonadota</taxon>
        <taxon>Gammaproteobacteria</taxon>
        <taxon>Cellvibrionales</taxon>
        <taxon>Cellvibrionaceae</taxon>
        <taxon>Pseudomaricurvus</taxon>
    </lineage>
</organism>
<dbReference type="RefSeq" id="WP_167188688.1">
    <property type="nucleotide sequence ID" value="NZ_JAAONZ010000013.1"/>
</dbReference>
<feature type="domain" description="Glycine transporter" evidence="8">
    <location>
        <begin position="95"/>
        <end position="168"/>
    </location>
</feature>
<keyword evidence="6 7" id="KW-0472">Membrane</keyword>
<keyword evidence="5 7" id="KW-1133">Transmembrane helix</keyword>
<protein>
    <submittedName>
        <fullName evidence="9">Trimeric intracellular cation channel family protein</fullName>
    </submittedName>
</protein>
<evidence type="ECO:0000256" key="1">
    <source>
        <dbReference type="ARBA" id="ARBA00004651"/>
    </source>
</evidence>
<name>A0A9E5JWS8_9GAMM</name>